<proteinExistence type="predicted"/>
<keyword evidence="1" id="KW-0472">Membrane</keyword>
<accession>A0A5D2GWX9</accession>
<evidence type="ECO:0000313" key="2">
    <source>
        <dbReference type="EMBL" id="TYH21779.1"/>
    </source>
</evidence>
<protein>
    <submittedName>
        <fullName evidence="2">Uncharacterized protein</fullName>
    </submittedName>
</protein>
<gene>
    <name evidence="2" type="ORF">ES288_A04G073400v1</name>
</gene>
<dbReference type="Proteomes" id="UP000323506">
    <property type="component" value="Chromosome A04"/>
</dbReference>
<dbReference type="EMBL" id="CM017691">
    <property type="protein sequence ID" value="TYH21779.1"/>
    <property type="molecule type" value="Genomic_DNA"/>
</dbReference>
<keyword evidence="1" id="KW-0812">Transmembrane</keyword>
<reference evidence="2 3" key="1">
    <citation type="submission" date="2019-06" db="EMBL/GenBank/DDBJ databases">
        <title>WGS assembly of Gossypium darwinii.</title>
        <authorList>
            <person name="Chen Z.J."/>
            <person name="Sreedasyam A."/>
            <person name="Ando A."/>
            <person name="Song Q."/>
            <person name="De L."/>
            <person name="Hulse-Kemp A."/>
            <person name="Ding M."/>
            <person name="Ye W."/>
            <person name="Kirkbride R."/>
            <person name="Jenkins J."/>
            <person name="Plott C."/>
            <person name="Lovell J."/>
            <person name="Lin Y.-M."/>
            <person name="Vaughn R."/>
            <person name="Liu B."/>
            <person name="Li W."/>
            <person name="Simpson S."/>
            <person name="Scheffler B."/>
            <person name="Saski C."/>
            <person name="Grover C."/>
            <person name="Hu G."/>
            <person name="Conover J."/>
            <person name="Carlson J."/>
            <person name="Shu S."/>
            <person name="Boston L."/>
            <person name="Williams M."/>
            <person name="Peterson D."/>
            <person name="Mcgee K."/>
            <person name="Jones D."/>
            <person name="Wendel J."/>
            <person name="Stelly D."/>
            <person name="Grimwood J."/>
            <person name="Schmutz J."/>
        </authorList>
    </citation>
    <scope>NUCLEOTIDE SEQUENCE [LARGE SCALE GENOMIC DNA]</scope>
    <source>
        <strain evidence="2">1808015.09</strain>
    </source>
</reference>
<organism evidence="2 3">
    <name type="scientific">Gossypium darwinii</name>
    <name type="common">Darwin's cotton</name>
    <name type="synonym">Gossypium barbadense var. darwinii</name>
    <dbReference type="NCBI Taxonomy" id="34276"/>
    <lineage>
        <taxon>Eukaryota</taxon>
        <taxon>Viridiplantae</taxon>
        <taxon>Streptophyta</taxon>
        <taxon>Embryophyta</taxon>
        <taxon>Tracheophyta</taxon>
        <taxon>Spermatophyta</taxon>
        <taxon>Magnoliopsida</taxon>
        <taxon>eudicotyledons</taxon>
        <taxon>Gunneridae</taxon>
        <taxon>Pentapetalae</taxon>
        <taxon>rosids</taxon>
        <taxon>malvids</taxon>
        <taxon>Malvales</taxon>
        <taxon>Malvaceae</taxon>
        <taxon>Malvoideae</taxon>
        <taxon>Gossypium</taxon>
    </lineage>
</organism>
<sequence>MAYLTMIVQKLLPLPHALKLNKGVKISIAFIILFSLLPLKFKLNLKKKNIYHESTKINTGDSFARWFHPLR</sequence>
<keyword evidence="1" id="KW-1133">Transmembrane helix</keyword>
<dbReference type="AlphaFoldDB" id="A0A5D2GWX9"/>
<evidence type="ECO:0000313" key="3">
    <source>
        <dbReference type="Proteomes" id="UP000323506"/>
    </source>
</evidence>
<feature type="transmembrane region" description="Helical" evidence="1">
    <location>
        <begin position="20"/>
        <end position="39"/>
    </location>
</feature>
<keyword evidence="3" id="KW-1185">Reference proteome</keyword>
<evidence type="ECO:0000256" key="1">
    <source>
        <dbReference type="SAM" id="Phobius"/>
    </source>
</evidence>
<name>A0A5D2GWX9_GOSDA</name>